<evidence type="ECO:0000313" key="2">
    <source>
        <dbReference type="Proteomes" id="UP000076969"/>
    </source>
</evidence>
<keyword evidence="1" id="KW-0418">Kinase</keyword>
<keyword evidence="2" id="KW-1185">Reference proteome</keyword>
<dbReference type="Gene3D" id="3.40.50.10330">
    <property type="entry name" value="Probable inorganic polyphosphate/atp-NAD kinase, domain 1"/>
    <property type="match status" value="1"/>
</dbReference>
<dbReference type="RefSeq" id="WP_068666088.1">
    <property type="nucleotide sequence ID" value="NZ_CP015520.1"/>
</dbReference>
<gene>
    <name evidence="1" type="ORF">A7C91_06900</name>
</gene>
<dbReference type="KEGG" id="tpie:A7C91_06900"/>
<sequence>MRIGLIINPIAGMGGRIALKGTDGVVEEAVRRGAKPIAKDIVRLFLGELSHYEESRSIEFLTGPDGLGEEVLEEFNFSFDVIRHRDVSYREISGLKLPDTTAEDTQKLARGMLGKVELIVFAGGDGTARDVYSTVGNEVPILGIPTGVKMYSGVFATSPENAAKIIVGLIRGNARILEREVMDLDEEAYRHDEVKPRHYGKALVPCVETLVQGSKEATPLDEGEELEAIAKALAEEILESDGIYFLGAGSTIKRIKDTIGIDGTLLGVDVVEVKDGKARLLVKDAAEKDLLKFVDNNPKIVVTVVGGLGFLFGRGNQQFSAEVLRRIPKENIIVVALPSKIRDGIIRVYTGDRDVDEKLTGYIKVRVSPWMEKMVRVIKS</sequence>
<dbReference type="PANTHER" id="PTHR40697:SF2">
    <property type="entry name" value="ATP-NAD KINASE-RELATED"/>
    <property type="match status" value="1"/>
</dbReference>
<dbReference type="GeneID" id="28495908"/>
<organism evidence="1 2">
    <name type="scientific">Thermococcus piezophilus</name>
    <dbReference type="NCBI Taxonomy" id="1712654"/>
    <lineage>
        <taxon>Archaea</taxon>
        <taxon>Methanobacteriati</taxon>
        <taxon>Methanobacteriota</taxon>
        <taxon>Thermococci</taxon>
        <taxon>Thermococcales</taxon>
        <taxon>Thermococcaceae</taxon>
        <taxon>Thermococcus</taxon>
    </lineage>
</organism>
<dbReference type="InterPro" id="IPR011386">
    <property type="entry name" value="Put_ATP-NAD_kin"/>
</dbReference>
<dbReference type="Proteomes" id="UP000076969">
    <property type="component" value="Chromosome"/>
</dbReference>
<dbReference type="InterPro" id="IPR002504">
    <property type="entry name" value="NADK"/>
</dbReference>
<dbReference type="Pfam" id="PF01513">
    <property type="entry name" value="NAD_kinase"/>
    <property type="match status" value="1"/>
</dbReference>
<dbReference type="PIRSF" id="PIRSF016907">
    <property type="entry name" value="Kin_ATP-NAD"/>
    <property type="match status" value="1"/>
</dbReference>
<dbReference type="InterPro" id="IPR017438">
    <property type="entry name" value="ATP-NAD_kinase_N"/>
</dbReference>
<dbReference type="InterPro" id="IPR016064">
    <property type="entry name" value="NAD/diacylglycerol_kinase_sf"/>
</dbReference>
<dbReference type="STRING" id="1712654.A7C91_06900"/>
<dbReference type="Pfam" id="PF20143">
    <property type="entry name" value="NAD_kinase_C"/>
    <property type="match status" value="1"/>
</dbReference>
<reference evidence="2" key="1">
    <citation type="journal article" date="2016" name="Syst. Appl. Microbiol.">
        <title>Thermococcus piezophilus sp. nov., a novel hyperthermophilic and piezophilic archaeon with a broad pressure range for growth, isolated from a deepest hydrothermal vent at the Mid-Cayman Rise.</title>
        <authorList>
            <person name="Dalmasso C."/>
            <person name="Oger P."/>
            <person name="Selva G."/>
            <person name="Courtine D."/>
            <person name="L'Haridon S."/>
            <person name="Garlaschelli A."/>
            <person name="Roussel E."/>
            <person name="Miyazaki J."/>
            <person name="Reveillaud J."/>
            <person name="Jebbar M."/>
            <person name="Takai K."/>
            <person name="Maignien L."/>
            <person name="Alain K."/>
        </authorList>
    </citation>
    <scope>NUCLEOTIDE SEQUENCE [LARGE SCALE GENOMIC DNA]</scope>
    <source>
        <strain evidence="2">CDGS</strain>
    </source>
</reference>
<dbReference type="EMBL" id="CP015520">
    <property type="protein sequence ID" value="ANF22925.1"/>
    <property type="molecule type" value="Genomic_DNA"/>
</dbReference>
<dbReference type="PANTHER" id="PTHR40697">
    <property type="entry name" value="ACETOIN CATABOLISM PROTEIN X"/>
    <property type="match status" value="1"/>
</dbReference>
<dbReference type="AlphaFoldDB" id="A0A172WI24"/>
<keyword evidence="1" id="KW-0808">Transferase</keyword>
<dbReference type="GO" id="GO:0003951">
    <property type="term" value="F:NAD+ kinase activity"/>
    <property type="evidence" value="ECO:0007669"/>
    <property type="project" value="InterPro"/>
</dbReference>
<proteinExistence type="predicted"/>
<name>A0A172WI24_9EURY</name>
<dbReference type="GO" id="GO:0006741">
    <property type="term" value="P:NADP+ biosynthetic process"/>
    <property type="evidence" value="ECO:0007669"/>
    <property type="project" value="InterPro"/>
</dbReference>
<protein>
    <submittedName>
        <fullName evidence="1">ATP-NAD kinase</fullName>
    </submittedName>
</protein>
<dbReference type="OrthoDB" id="56451at2157"/>
<accession>A0A172WI24</accession>
<dbReference type="SUPFAM" id="SSF111331">
    <property type="entry name" value="NAD kinase/diacylglycerol kinase-like"/>
    <property type="match status" value="1"/>
</dbReference>
<dbReference type="InterPro" id="IPR039065">
    <property type="entry name" value="AcoX-like"/>
</dbReference>
<evidence type="ECO:0000313" key="1">
    <source>
        <dbReference type="EMBL" id="ANF22925.1"/>
    </source>
</evidence>